<dbReference type="InterPro" id="IPR029068">
    <property type="entry name" value="Glyas_Bleomycin-R_OHBP_Dase"/>
</dbReference>
<dbReference type="Gene3D" id="3.10.180.10">
    <property type="entry name" value="2,3-Dihydroxybiphenyl 1,2-Dioxygenase, domain 1"/>
    <property type="match status" value="1"/>
</dbReference>
<dbReference type="PROSITE" id="PS51819">
    <property type="entry name" value="VOC"/>
    <property type="match status" value="1"/>
</dbReference>
<gene>
    <name evidence="2" type="ORF">B7Y86_05855</name>
</gene>
<dbReference type="InterPro" id="IPR037523">
    <property type="entry name" value="VOC_core"/>
</dbReference>
<dbReference type="EMBL" id="NCEQ01000005">
    <property type="protein sequence ID" value="OYX57656.1"/>
    <property type="molecule type" value="Genomic_DNA"/>
</dbReference>
<dbReference type="AlphaFoldDB" id="A0A258HLA0"/>
<feature type="domain" description="VOC" evidence="1">
    <location>
        <begin position="189"/>
        <end position="320"/>
    </location>
</feature>
<name>A0A258HLA0_9CAUL</name>
<dbReference type="GO" id="GO:0016829">
    <property type="term" value="F:lyase activity"/>
    <property type="evidence" value="ECO:0007669"/>
    <property type="project" value="UniProtKB-KW"/>
</dbReference>
<reference evidence="2 3" key="1">
    <citation type="submission" date="2017-03" db="EMBL/GenBank/DDBJ databases">
        <title>Lifting the veil on microbial sulfur biogeochemistry in mining wastewaters.</title>
        <authorList>
            <person name="Kantor R.S."/>
            <person name="Colenbrander Nelson T."/>
            <person name="Marshall S."/>
            <person name="Bennett D."/>
            <person name="Apte S."/>
            <person name="Camacho D."/>
            <person name="Thomas B.C."/>
            <person name="Warren L.A."/>
            <person name="Banfield J.F."/>
        </authorList>
    </citation>
    <scope>NUCLEOTIDE SEQUENCE [LARGE SCALE GENOMIC DNA]</scope>
    <source>
        <strain evidence="2">32-68-21</strain>
    </source>
</reference>
<sequence length="322" mass="35446">MSLYDLLLSGDLMVHDADHTAEQIVSKLEIHGHANWRQAFPGHPYVAHFLRVHKSLAVSPTRVEPQGHLDFPNHGDPMFPGFLQSLEVFQGPFRPIKTHATVLVSDNIGGVVEHLLSRNQPFRLAQLTPEMPFDRLWVGCTPENPVYEPSVDGGLCIEVIPLAAIQMPAEAFSNPPPRPRDPKPGDMVRVVGRGFLVRDLDDVLRRLDANLDLQPAGAVEQLDSEGYKVARIGFNLGTSATLDVIQPTKWDSPSGRYLHNWGPGPHYIRISVNGLDAKADRLAALGVKFERIEDCEAVGGALLRVDPAELGGAIFEFCEDRG</sequence>
<evidence type="ECO:0000259" key="1">
    <source>
        <dbReference type="PROSITE" id="PS51819"/>
    </source>
</evidence>
<proteinExistence type="predicted"/>
<accession>A0A258HLA0</accession>
<keyword evidence="2" id="KW-0456">Lyase</keyword>
<organism evidence="2 3">
    <name type="scientific">Brevundimonas subvibrioides</name>
    <dbReference type="NCBI Taxonomy" id="74313"/>
    <lineage>
        <taxon>Bacteria</taxon>
        <taxon>Pseudomonadati</taxon>
        <taxon>Pseudomonadota</taxon>
        <taxon>Alphaproteobacteria</taxon>
        <taxon>Caulobacterales</taxon>
        <taxon>Caulobacteraceae</taxon>
        <taxon>Brevundimonas</taxon>
    </lineage>
</organism>
<evidence type="ECO:0000313" key="2">
    <source>
        <dbReference type="EMBL" id="OYX57656.1"/>
    </source>
</evidence>
<protein>
    <submittedName>
        <fullName evidence="2">Lactoylglutathione lyase</fullName>
    </submittedName>
</protein>
<dbReference type="SUPFAM" id="SSF54593">
    <property type="entry name" value="Glyoxalase/Bleomycin resistance protein/Dihydroxybiphenyl dioxygenase"/>
    <property type="match status" value="1"/>
</dbReference>
<dbReference type="Proteomes" id="UP000216147">
    <property type="component" value="Unassembled WGS sequence"/>
</dbReference>
<evidence type="ECO:0000313" key="3">
    <source>
        <dbReference type="Proteomes" id="UP000216147"/>
    </source>
</evidence>
<comment type="caution">
    <text evidence="2">The sequence shown here is derived from an EMBL/GenBank/DDBJ whole genome shotgun (WGS) entry which is preliminary data.</text>
</comment>